<reference evidence="2 3" key="1">
    <citation type="submission" date="2020-04" db="EMBL/GenBank/DDBJ databases">
        <title>Chryseobacterium sp. RJ-7-14 sp. nov., isolated from Jeju soil.</title>
        <authorList>
            <person name="Dahal R.H."/>
            <person name="Chaudhary D.K."/>
        </authorList>
    </citation>
    <scope>NUCLEOTIDE SEQUENCE [LARGE SCALE GENOMIC DNA]</scope>
    <source>
        <strain evidence="2 3">RJ-7-14</strain>
    </source>
</reference>
<sequence>MRITVIFIALLSFISAPAQKTMTLSYDGSRLLNHTFYHNGDTKGKGISYDDIQGTPYYNKAFLPAKFISPGNTETALARYNTYFDEVEFKKGEEAYSLIPESPFSRIEFQTKETLVRLDNGADLKGYYFELAAGKNSLYKKVKTEFKDAVSAKNSYDLDRPAQFNATHPVYYIVTESGFIKDPKKLKDITDAFPARKADIEKFAKSSNIKLSKEEDLIKLTNFLNQN</sequence>
<evidence type="ECO:0000313" key="2">
    <source>
        <dbReference type="EMBL" id="NML57881.1"/>
    </source>
</evidence>
<comment type="caution">
    <text evidence="2">The sequence shown here is derived from an EMBL/GenBank/DDBJ whole genome shotgun (WGS) entry which is preliminary data.</text>
</comment>
<keyword evidence="3" id="KW-1185">Reference proteome</keyword>
<dbReference type="Proteomes" id="UP000552615">
    <property type="component" value="Unassembled WGS sequence"/>
</dbReference>
<accession>A0A7Y0FJ00</accession>
<dbReference type="AlphaFoldDB" id="A0A7Y0FJ00"/>
<dbReference type="EMBL" id="JABBGF010000002">
    <property type="protein sequence ID" value="NML57881.1"/>
    <property type="molecule type" value="Genomic_DNA"/>
</dbReference>
<protein>
    <recommendedName>
        <fullName evidence="4">GLPGLI family protein</fullName>
    </recommendedName>
</protein>
<feature type="signal peptide" evidence="1">
    <location>
        <begin position="1"/>
        <end position="20"/>
    </location>
</feature>
<feature type="chain" id="PRO_5030535860" description="GLPGLI family protein" evidence="1">
    <location>
        <begin position="21"/>
        <end position="227"/>
    </location>
</feature>
<gene>
    <name evidence="2" type="ORF">HHL20_11045</name>
</gene>
<organism evidence="2 3">
    <name type="scientific">Chryseobacterium cheonjiense</name>
    <dbReference type="NCBI Taxonomy" id="2728845"/>
    <lineage>
        <taxon>Bacteria</taxon>
        <taxon>Pseudomonadati</taxon>
        <taxon>Bacteroidota</taxon>
        <taxon>Flavobacteriia</taxon>
        <taxon>Flavobacteriales</taxon>
        <taxon>Weeksellaceae</taxon>
        <taxon>Chryseobacterium group</taxon>
        <taxon>Chryseobacterium</taxon>
    </lineage>
</organism>
<evidence type="ECO:0000313" key="3">
    <source>
        <dbReference type="Proteomes" id="UP000552615"/>
    </source>
</evidence>
<evidence type="ECO:0000256" key="1">
    <source>
        <dbReference type="SAM" id="SignalP"/>
    </source>
</evidence>
<name>A0A7Y0FJ00_9FLAO</name>
<dbReference type="RefSeq" id="WP_169231272.1">
    <property type="nucleotide sequence ID" value="NZ_JABBGF010000002.1"/>
</dbReference>
<keyword evidence="1" id="KW-0732">Signal</keyword>
<proteinExistence type="predicted"/>
<evidence type="ECO:0008006" key="4">
    <source>
        <dbReference type="Google" id="ProtNLM"/>
    </source>
</evidence>